<reference evidence="20 21" key="1">
    <citation type="journal article" date="2014" name="Genome Announc.">
        <title>Draft genome sequence of the pathogenic fungus Scedosporium apiospermum.</title>
        <authorList>
            <person name="Vandeputte P."/>
            <person name="Ghamrawi S."/>
            <person name="Rechenmann M."/>
            <person name="Iltis A."/>
            <person name="Giraud S."/>
            <person name="Fleury M."/>
            <person name="Thornton C."/>
            <person name="Delhaes L."/>
            <person name="Meyer W."/>
            <person name="Papon N."/>
            <person name="Bouchara J.P."/>
        </authorList>
    </citation>
    <scope>NUCLEOTIDE SEQUENCE [LARGE SCALE GENOMIC DNA]</scope>
    <source>
        <strain evidence="20 21">IHEM 14462</strain>
    </source>
</reference>
<dbReference type="GO" id="GO:0005576">
    <property type="term" value="C:extracellular region"/>
    <property type="evidence" value="ECO:0007669"/>
    <property type="project" value="TreeGrafter"/>
</dbReference>
<dbReference type="GO" id="GO:0009251">
    <property type="term" value="P:glucan catabolic process"/>
    <property type="evidence" value="ECO:0007669"/>
    <property type="project" value="TreeGrafter"/>
</dbReference>
<feature type="compositionally biased region" description="Low complexity" evidence="17">
    <location>
        <begin position="51"/>
        <end position="70"/>
    </location>
</feature>
<dbReference type="FunFam" id="3.20.20.80:FF:000033">
    <property type="entry name" value="Glucan 1,3-beta-glucosidase A"/>
    <property type="match status" value="1"/>
</dbReference>
<dbReference type="Proteomes" id="UP000028545">
    <property type="component" value="Unassembled WGS sequence"/>
</dbReference>
<evidence type="ECO:0000256" key="7">
    <source>
        <dbReference type="ARBA" id="ARBA00022989"/>
    </source>
</evidence>
<comment type="catalytic activity">
    <reaction evidence="12">
        <text>Successive hydrolysis of beta-D-glucose units from the non-reducing ends of (1-&gt;3)-beta-D-glucans, releasing alpha-glucose.</text>
        <dbReference type="EC" id="3.2.1.58"/>
    </reaction>
</comment>
<dbReference type="KEGG" id="sapo:SAPIO_CDS8264"/>
<dbReference type="Pfam" id="PF00150">
    <property type="entry name" value="Cellulase"/>
    <property type="match status" value="1"/>
</dbReference>
<dbReference type="PANTHER" id="PTHR31297:SF34">
    <property type="entry name" value="GLUCAN 1,3-BETA-GLUCOSIDASE 2"/>
    <property type="match status" value="1"/>
</dbReference>
<comment type="function">
    <text evidence="13">Glucosidase involved in the degradation of cellulosic biomass. Active on lichenan.</text>
</comment>
<evidence type="ECO:0000256" key="8">
    <source>
        <dbReference type="ARBA" id="ARBA00023136"/>
    </source>
</evidence>
<evidence type="ECO:0000256" key="13">
    <source>
        <dbReference type="ARBA" id="ARBA00037126"/>
    </source>
</evidence>
<dbReference type="GO" id="GO:0009986">
    <property type="term" value="C:cell surface"/>
    <property type="evidence" value="ECO:0007669"/>
    <property type="project" value="TreeGrafter"/>
</dbReference>
<evidence type="ECO:0000256" key="12">
    <source>
        <dbReference type="ARBA" id="ARBA00036824"/>
    </source>
</evidence>
<keyword evidence="4 18" id="KW-0812">Transmembrane</keyword>
<evidence type="ECO:0000256" key="18">
    <source>
        <dbReference type="SAM" id="Phobius"/>
    </source>
</evidence>
<evidence type="ECO:0000256" key="5">
    <source>
        <dbReference type="ARBA" id="ARBA00022801"/>
    </source>
</evidence>
<keyword evidence="6" id="KW-0735">Signal-anchor</keyword>
<dbReference type="AlphaFoldDB" id="A0A084FZ88"/>
<feature type="domain" description="Glycoside hydrolase family 5" evidence="19">
    <location>
        <begin position="218"/>
        <end position="406"/>
    </location>
</feature>
<keyword evidence="7 18" id="KW-1133">Transmembrane helix</keyword>
<name>A0A084FZ88_PSEDA</name>
<evidence type="ECO:0000256" key="6">
    <source>
        <dbReference type="ARBA" id="ARBA00022968"/>
    </source>
</evidence>
<dbReference type="InterPro" id="IPR017853">
    <property type="entry name" value="GH"/>
</dbReference>
<keyword evidence="21" id="KW-1185">Reference proteome</keyword>
<dbReference type="PANTHER" id="PTHR31297">
    <property type="entry name" value="GLUCAN ENDO-1,6-BETA-GLUCOSIDASE B"/>
    <property type="match status" value="1"/>
</dbReference>
<dbReference type="EMBL" id="JOWA01000121">
    <property type="protein sequence ID" value="KEZ40400.1"/>
    <property type="molecule type" value="Genomic_DNA"/>
</dbReference>
<evidence type="ECO:0000256" key="14">
    <source>
        <dbReference type="ARBA" id="ARBA00038929"/>
    </source>
</evidence>
<evidence type="ECO:0000256" key="17">
    <source>
        <dbReference type="SAM" id="MobiDB-lite"/>
    </source>
</evidence>
<evidence type="ECO:0000256" key="9">
    <source>
        <dbReference type="ARBA" id="ARBA00023180"/>
    </source>
</evidence>
<evidence type="ECO:0000256" key="11">
    <source>
        <dbReference type="ARBA" id="ARBA00023316"/>
    </source>
</evidence>
<dbReference type="VEuPathDB" id="FungiDB:SAPIO_CDS8264"/>
<dbReference type="GeneID" id="27727336"/>
<gene>
    <name evidence="20" type="ORF">SAPIO_CDS8264</name>
</gene>
<keyword evidence="10 16" id="KW-0326">Glycosidase</keyword>
<evidence type="ECO:0000313" key="21">
    <source>
        <dbReference type="Proteomes" id="UP000028545"/>
    </source>
</evidence>
<protein>
    <recommendedName>
        <fullName evidence="14">glucan 1,3-beta-glucosidase</fullName>
        <ecNumber evidence="14">3.2.1.58</ecNumber>
    </recommendedName>
    <alternativeName>
        <fullName evidence="15">Exo-1,3-beta-glucanase D</fullName>
    </alternativeName>
</protein>
<evidence type="ECO:0000256" key="15">
    <source>
        <dbReference type="ARBA" id="ARBA00041260"/>
    </source>
</evidence>
<evidence type="ECO:0000256" key="4">
    <source>
        <dbReference type="ARBA" id="ARBA00022692"/>
    </source>
</evidence>
<keyword evidence="5 16" id="KW-0378">Hydrolase</keyword>
<accession>A0A084FZ88</accession>
<dbReference type="SUPFAM" id="SSF51445">
    <property type="entry name" value="(Trans)glycosidases"/>
    <property type="match status" value="1"/>
</dbReference>
<dbReference type="OMA" id="GHEYVIF"/>
<dbReference type="Gene3D" id="3.20.20.80">
    <property type="entry name" value="Glycosidases"/>
    <property type="match status" value="1"/>
</dbReference>
<evidence type="ECO:0000256" key="10">
    <source>
        <dbReference type="ARBA" id="ARBA00023295"/>
    </source>
</evidence>
<dbReference type="GO" id="GO:0004338">
    <property type="term" value="F:glucan exo-1,3-beta-glucosidase activity"/>
    <property type="evidence" value="ECO:0007669"/>
    <property type="project" value="UniProtKB-EC"/>
</dbReference>
<keyword evidence="11" id="KW-0961">Cell wall biogenesis/degradation</keyword>
<keyword evidence="8 18" id="KW-0472">Membrane</keyword>
<evidence type="ECO:0000256" key="3">
    <source>
        <dbReference type="ARBA" id="ARBA00022475"/>
    </source>
</evidence>
<comment type="subcellular location">
    <subcellularLocation>
        <location evidence="1">Cell membrane</location>
        <topology evidence="1">Single-pass type II membrane protein</topology>
    </subcellularLocation>
</comment>
<dbReference type="GO" id="GO:0005886">
    <property type="term" value="C:plasma membrane"/>
    <property type="evidence" value="ECO:0007669"/>
    <property type="project" value="UniProtKB-SubCell"/>
</dbReference>
<dbReference type="GO" id="GO:0071555">
    <property type="term" value="P:cell wall organization"/>
    <property type="evidence" value="ECO:0007669"/>
    <property type="project" value="UniProtKB-KW"/>
</dbReference>
<comment type="similarity">
    <text evidence="2 16">Belongs to the glycosyl hydrolase 5 (cellulase A) family.</text>
</comment>
<evidence type="ECO:0000259" key="19">
    <source>
        <dbReference type="Pfam" id="PF00150"/>
    </source>
</evidence>
<dbReference type="RefSeq" id="XP_016640199.1">
    <property type="nucleotide sequence ID" value="XM_016789936.1"/>
</dbReference>
<keyword evidence="9" id="KW-0325">Glycoprotein</keyword>
<feature type="compositionally biased region" description="Low complexity" evidence="17">
    <location>
        <begin position="80"/>
        <end position="89"/>
    </location>
</feature>
<dbReference type="HOGENOM" id="CLU_004624_4_2_1"/>
<dbReference type="InterPro" id="IPR050386">
    <property type="entry name" value="Glycosyl_hydrolase_5"/>
</dbReference>
<dbReference type="EC" id="3.2.1.58" evidence="14"/>
<sequence>MEVKTNPDLLAKRRRKRILWSVVGILTVGVSAAVVVAVLLSKKIIPLGGKSDSSVASADDSSGNGKPASGSGSGSGSGSDSGSKPGSGNAVPVKCSTADDIPDEYKGTWLDPTSWYDMTGFNCSFTAELVGDLPLVGLNSSWDDSASPNPNVPSLEKDWGSYAKRPIRGVNLGGWLSLEPFITPSLFDYDSKLGIVDEYSLCKHLGPEKAAETLEKHYATFITEADFKAIADAGLDHLRIPFSYWAVTTYEGDSYVPNISWRYLLRGIEWARKYGLRVNLDLHALPGSQNGWNHSGRSSEINFIAGPDGAKNAERGLDIHKKLAAFFAQDRYKNIIAFYGLGNEPGMKIDLDELVQWTDKAYSVVSKAGVTAPQIFSDSMRGLPTWQGKLGGKGDKLVIDTHMYAIFDPNLIALEHSKKISLACKDWSGLIVNSMSGSGGFGPTMVGEWSQADTDCTLHLNGVGMGSRWEGTFSDTMGTPRCPTGDKSCSCDRANADPSTYSDDYRLFLKTFAIAQMDAFEKSYGWFYWTWKTETAHQWSYEAGLKGKFMPAVAYERDWDCSKAVPSFGKLPESF</sequence>
<organism evidence="20 21">
    <name type="scientific">Pseudallescheria apiosperma</name>
    <name type="common">Scedosporium apiospermum</name>
    <dbReference type="NCBI Taxonomy" id="563466"/>
    <lineage>
        <taxon>Eukaryota</taxon>
        <taxon>Fungi</taxon>
        <taxon>Dikarya</taxon>
        <taxon>Ascomycota</taxon>
        <taxon>Pezizomycotina</taxon>
        <taxon>Sordariomycetes</taxon>
        <taxon>Hypocreomycetidae</taxon>
        <taxon>Microascales</taxon>
        <taxon>Microascaceae</taxon>
        <taxon>Scedosporium</taxon>
    </lineage>
</organism>
<comment type="caution">
    <text evidence="20">The sequence shown here is derived from an EMBL/GenBank/DDBJ whole genome shotgun (WGS) entry which is preliminary data.</text>
</comment>
<feature type="transmembrane region" description="Helical" evidence="18">
    <location>
        <begin position="18"/>
        <end position="40"/>
    </location>
</feature>
<evidence type="ECO:0000313" key="20">
    <source>
        <dbReference type="EMBL" id="KEZ40400.1"/>
    </source>
</evidence>
<proteinExistence type="inferred from homology"/>
<dbReference type="InterPro" id="IPR001547">
    <property type="entry name" value="Glyco_hydro_5"/>
</dbReference>
<evidence type="ECO:0000256" key="16">
    <source>
        <dbReference type="RuleBase" id="RU361153"/>
    </source>
</evidence>
<keyword evidence="3" id="KW-1003">Cell membrane</keyword>
<evidence type="ECO:0000256" key="1">
    <source>
        <dbReference type="ARBA" id="ARBA00004401"/>
    </source>
</evidence>
<feature type="region of interest" description="Disordered" evidence="17">
    <location>
        <begin position="49"/>
        <end position="95"/>
    </location>
</feature>
<dbReference type="OrthoDB" id="62120at2759"/>
<evidence type="ECO:0000256" key="2">
    <source>
        <dbReference type="ARBA" id="ARBA00005641"/>
    </source>
</evidence>